<dbReference type="GO" id="GO:0016887">
    <property type="term" value="F:ATP hydrolysis activity"/>
    <property type="evidence" value="ECO:0007669"/>
    <property type="project" value="InterPro"/>
</dbReference>
<dbReference type="SMART" id="SM00382">
    <property type="entry name" value="AAA"/>
    <property type="match status" value="1"/>
</dbReference>
<keyword evidence="4 6" id="KW-0067">ATP-binding</keyword>
<organism evidence="6 7">
    <name type="scientific">Rubellicoccus peritrichatus</name>
    <dbReference type="NCBI Taxonomy" id="3080537"/>
    <lineage>
        <taxon>Bacteria</taxon>
        <taxon>Pseudomonadati</taxon>
        <taxon>Verrucomicrobiota</taxon>
        <taxon>Opitutia</taxon>
        <taxon>Puniceicoccales</taxon>
        <taxon>Cerasicoccaceae</taxon>
        <taxon>Rubellicoccus</taxon>
    </lineage>
</organism>
<dbReference type="InterPro" id="IPR003439">
    <property type="entry name" value="ABC_transporter-like_ATP-bd"/>
</dbReference>
<dbReference type="RefSeq" id="WP_317831708.1">
    <property type="nucleotide sequence ID" value="NZ_CP136920.1"/>
</dbReference>
<keyword evidence="2" id="KW-0813">Transport</keyword>
<keyword evidence="3" id="KW-0547">Nucleotide-binding</keyword>
<evidence type="ECO:0000256" key="3">
    <source>
        <dbReference type="ARBA" id="ARBA00022741"/>
    </source>
</evidence>
<keyword evidence="7" id="KW-1185">Reference proteome</keyword>
<dbReference type="InterPro" id="IPR003593">
    <property type="entry name" value="AAA+_ATPase"/>
</dbReference>
<comment type="similarity">
    <text evidence="1">Belongs to the ABC transporter superfamily.</text>
</comment>
<evidence type="ECO:0000256" key="4">
    <source>
        <dbReference type="ARBA" id="ARBA00022840"/>
    </source>
</evidence>
<evidence type="ECO:0000256" key="1">
    <source>
        <dbReference type="ARBA" id="ARBA00005417"/>
    </source>
</evidence>
<evidence type="ECO:0000259" key="5">
    <source>
        <dbReference type="PROSITE" id="PS50893"/>
    </source>
</evidence>
<gene>
    <name evidence="6" type="ORF">RZN69_13905</name>
</gene>
<reference evidence="6 7" key="1">
    <citation type="submission" date="2023-10" db="EMBL/GenBank/DDBJ databases">
        <title>Rubellicoccus peritrichatus gen. nov., sp. nov., isolated from an algae of coral reef tank.</title>
        <authorList>
            <person name="Luo J."/>
        </authorList>
    </citation>
    <scope>NUCLEOTIDE SEQUENCE [LARGE SCALE GENOMIC DNA]</scope>
    <source>
        <strain evidence="6 7">CR14</strain>
    </source>
</reference>
<dbReference type="KEGG" id="puo:RZN69_13905"/>
<dbReference type="PROSITE" id="PS50893">
    <property type="entry name" value="ABC_TRANSPORTER_2"/>
    <property type="match status" value="1"/>
</dbReference>
<name>A0AAQ3QQ13_9BACT</name>
<evidence type="ECO:0000313" key="6">
    <source>
        <dbReference type="EMBL" id="WOO39713.1"/>
    </source>
</evidence>
<evidence type="ECO:0000313" key="7">
    <source>
        <dbReference type="Proteomes" id="UP001304300"/>
    </source>
</evidence>
<accession>A0AAQ3QQ13</accession>
<dbReference type="SUPFAM" id="SSF52540">
    <property type="entry name" value="P-loop containing nucleoside triphosphate hydrolases"/>
    <property type="match status" value="1"/>
</dbReference>
<protein>
    <submittedName>
        <fullName evidence="6">ABC transporter ATP-binding protein</fullName>
    </submittedName>
</protein>
<evidence type="ECO:0000256" key="2">
    <source>
        <dbReference type="ARBA" id="ARBA00022448"/>
    </source>
</evidence>
<dbReference type="AlphaFoldDB" id="A0AAQ3QQ13"/>
<feature type="domain" description="ABC transporter" evidence="5">
    <location>
        <begin position="4"/>
        <end position="234"/>
    </location>
</feature>
<dbReference type="Pfam" id="PF00005">
    <property type="entry name" value="ABC_tran"/>
    <property type="match status" value="1"/>
</dbReference>
<dbReference type="PANTHER" id="PTHR43335:SF3">
    <property type="entry name" value="ABC TRANSPORTER"/>
    <property type="match status" value="1"/>
</dbReference>
<dbReference type="GO" id="GO:0005524">
    <property type="term" value="F:ATP binding"/>
    <property type="evidence" value="ECO:0007669"/>
    <property type="project" value="UniProtKB-KW"/>
</dbReference>
<dbReference type="EMBL" id="CP136920">
    <property type="protein sequence ID" value="WOO39713.1"/>
    <property type="molecule type" value="Genomic_DNA"/>
</dbReference>
<dbReference type="CDD" id="cd03230">
    <property type="entry name" value="ABC_DR_subfamily_A"/>
    <property type="match status" value="1"/>
</dbReference>
<dbReference type="PANTHER" id="PTHR43335">
    <property type="entry name" value="ABC TRANSPORTER, ATP-BINDING PROTEIN"/>
    <property type="match status" value="1"/>
</dbReference>
<sequence length="315" mass="35443">MSLVEVDSIYRAFGNVQAVNGLSFSIDQGQIVGFIGANGAGKTTTMRMMVTLEVPDSGAIRICDMDVLDHPREVRKLIGWMPDHFGGYPNMDVLEYLDFYARAFGLKGKERRRQLDDILAFTDLDVLAERPCDRLSKGQTQRLCLGRALLSDPEILVLDEPAAGLDPKARIEFKNLVRLLADRGKTLFISSHILSELGEMCNHLLFIDQGRQVHQGTADSLKYHKAEGGLTVRMRCNGDGLRFDQWLAGQTHIKATKKDDDMLEIHITHDDNKDSCLVLAETIRSLVEAKVEVFEFHRIERRLEDAFVDILGDLN</sequence>
<proteinExistence type="inferred from homology"/>
<dbReference type="Gene3D" id="3.40.50.300">
    <property type="entry name" value="P-loop containing nucleotide triphosphate hydrolases"/>
    <property type="match status" value="1"/>
</dbReference>
<dbReference type="Proteomes" id="UP001304300">
    <property type="component" value="Chromosome"/>
</dbReference>
<dbReference type="InterPro" id="IPR027417">
    <property type="entry name" value="P-loop_NTPase"/>
</dbReference>